<dbReference type="AlphaFoldDB" id="A0A6J8C3K0"/>
<feature type="compositionally biased region" description="Polar residues" evidence="1">
    <location>
        <begin position="400"/>
        <end position="417"/>
    </location>
</feature>
<evidence type="ECO:0008006" key="5">
    <source>
        <dbReference type="Google" id="ProtNLM"/>
    </source>
</evidence>
<feature type="region of interest" description="Disordered" evidence="1">
    <location>
        <begin position="353"/>
        <end position="446"/>
    </location>
</feature>
<keyword evidence="2" id="KW-1133">Transmembrane helix</keyword>
<name>A0A6J8C3K0_MYTCO</name>
<dbReference type="EMBL" id="CACVKT020004356">
    <property type="protein sequence ID" value="CAC5389650.1"/>
    <property type="molecule type" value="Genomic_DNA"/>
</dbReference>
<proteinExistence type="predicted"/>
<keyword evidence="2" id="KW-0812">Transmembrane</keyword>
<evidence type="ECO:0000313" key="3">
    <source>
        <dbReference type="EMBL" id="CAC5389650.1"/>
    </source>
</evidence>
<organism evidence="3 4">
    <name type="scientific">Mytilus coruscus</name>
    <name type="common">Sea mussel</name>
    <dbReference type="NCBI Taxonomy" id="42192"/>
    <lineage>
        <taxon>Eukaryota</taxon>
        <taxon>Metazoa</taxon>
        <taxon>Spiralia</taxon>
        <taxon>Lophotrochozoa</taxon>
        <taxon>Mollusca</taxon>
        <taxon>Bivalvia</taxon>
        <taxon>Autobranchia</taxon>
        <taxon>Pteriomorphia</taxon>
        <taxon>Mytilida</taxon>
        <taxon>Mytiloidea</taxon>
        <taxon>Mytilidae</taxon>
        <taxon>Mytilinae</taxon>
        <taxon>Mytilus</taxon>
    </lineage>
</organism>
<keyword evidence="4" id="KW-1185">Reference proteome</keyword>
<dbReference type="OrthoDB" id="6120762at2759"/>
<protein>
    <recommendedName>
        <fullName evidence="5">C-type lectin domain-containing protein</fullName>
    </recommendedName>
</protein>
<sequence>MCTTEQLKCDRNQSNDFIKTSARSRYGFEKPLSWLEARSKCGTQNKILLPFKAVHPKLEHHYRTNKSVWSSDYILQLGCNDNTGFCPGLSIKQVPQNESYLGLCQHDSSVTVSRTNNSLRVGFKSDYERKCREGSLVDINDMATLHDVIEEMTWNTKYWIYSINLDTESFVLQCMLFTKYPNGTEIKKTMIASACRKKYKFVCTEGDDYGTVISKIKLPNNTDNTPVQLWKINQPGFYPDDGTKFFQISGAVSMVVIVFGLIIIGCLLKRWISKMKKELIETLRQKYEHHMYEVERVEPEPETVPETPVSLGGDSLYENVHTGNELSREANMTVSYMTSREIRRPVTVPISAIETGTQNSIPPRLTLPQRLPSREKAIRRKTGSRQLNTHLKPTRKKQSLPETSQQSQLNSSGNVQKKNAEISKVEASAPLTIHRPKPSPKPHTKDVTLKYKTNTSRIKEGIQIHDISGEFAFYLNTGQSSDIENTDYLEEDQDYENIWQNSNEQSI</sequence>
<feature type="transmembrane region" description="Helical" evidence="2">
    <location>
        <begin position="245"/>
        <end position="268"/>
    </location>
</feature>
<evidence type="ECO:0000313" key="4">
    <source>
        <dbReference type="Proteomes" id="UP000507470"/>
    </source>
</evidence>
<reference evidence="3 4" key="1">
    <citation type="submission" date="2020-06" db="EMBL/GenBank/DDBJ databases">
        <authorList>
            <person name="Li R."/>
            <person name="Bekaert M."/>
        </authorList>
    </citation>
    <scope>NUCLEOTIDE SEQUENCE [LARGE SCALE GENOMIC DNA]</scope>
    <source>
        <strain evidence="4">wild</strain>
    </source>
</reference>
<evidence type="ECO:0000256" key="1">
    <source>
        <dbReference type="SAM" id="MobiDB-lite"/>
    </source>
</evidence>
<keyword evidence="2" id="KW-0472">Membrane</keyword>
<accession>A0A6J8C3K0</accession>
<evidence type="ECO:0000256" key="2">
    <source>
        <dbReference type="SAM" id="Phobius"/>
    </source>
</evidence>
<gene>
    <name evidence="3" type="ORF">MCOR_24797</name>
</gene>
<dbReference type="Proteomes" id="UP000507470">
    <property type="component" value="Unassembled WGS sequence"/>
</dbReference>